<evidence type="ECO:0000313" key="3">
    <source>
        <dbReference type="Proteomes" id="UP001607302"/>
    </source>
</evidence>
<accession>A0ABD2A7X8</accession>
<reference evidence="2 3" key="1">
    <citation type="journal article" date="2024" name="Ann. Entomol. Soc. Am.">
        <title>Genomic analyses of the southern and eastern yellowjacket wasps (Hymenoptera: Vespidae) reveal evolutionary signatures of social life.</title>
        <authorList>
            <person name="Catto M.A."/>
            <person name="Caine P.B."/>
            <person name="Orr S.E."/>
            <person name="Hunt B.G."/>
            <person name="Goodisman M.A.D."/>
        </authorList>
    </citation>
    <scope>NUCLEOTIDE SEQUENCE [LARGE SCALE GENOMIC DNA]</scope>
    <source>
        <strain evidence="2">233</strain>
        <tissue evidence="2">Head and thorax</tissue>
    </source>
</reference>
<protein>
    <submittedName>
        <fullName evidence="2">Uncharacterized protein</fullName>
    </submittedName>
</protein>
<proteinExistence type="predicted"/>
<evidence type="ECO:0000313" key="2">
    <source>
        <dbReference type="EMBL" id="KAL2715835.1"/>
    </source>
</evidence>
<gene>
    <name evidence="2" type="ORF">V1478_015533</name>
</gene>
<feature type="region of interest" description="Disordered" evidence="1">
    <location>
        <begin position="112"/>
        <end position="140"/>
    </location>
</feature>
<sequence>MPLASPLPPTPNNVGIVNDFADWLIIRQSITLIGRSLGRCSSNSSVVVVVAEAAAGNDSTNDKMLMVVVKVEYLLLSLRTSATVPSDFTHQCKHEYERLSCPFGKAQDFSVHPRFLSAPPPPPPSPSPSPLSSSARDDVL</sequence>
<organism evidence="2 3">
    <name type="scientific">Vespula squamosa</name>
    <name type="common">Southern yellow jacket</name>
    <name type="synonym">Wasp</name>
    <dbReference type="NCBI Taxonomy" id="30214"/>
    <lineage>
        <taxon>Eukaryota</taxon>
        <taxon>Metazoa</taxon>
        <taxon>Ecdysozoa</taxon>
        <taxon>Arthropoda</taxon>
        <taxon>Hexapoda</taxon>
        <taxon>Insecta</taxon>
        <taxon>Pterygota</taxon>
        <taxon>Neoptera</taxon>
        <taxon>Endopterygota</taxon>
        <taxon>Hymenoptera</taxon>
        <taxon>Apocrita</taxon>
        <taxon>Aculeata</taxon>
        <taxon>Vespoidea</taxon>
        <taxon>Vespidae</taxon>
        <taxon>Vespinae</taxon>
        <taxon>Vespula</taxon>
    </lineage>
</organism>
<feature type="compositionally biased region" description="Pro residues" evidence="1">
    <location>
        <begin position="118"/>
        <end position="129"/>
    </location>
</feature>
<dbReference type="Proteomes" id="UP001607302">
    <property type="component" value="Unassembled WGS sequence"/>
</dbReference>
<evidence type="ECO:0000256" key="1">
    <source>
        <dbReference type="SAM" id="MobiDB-lite"/>
    </source>
</evidence>
<comment type="caution">
    <text evidence="2">The sequence shown here is derived from an EMBL/GenBank/DDBJ whole genome shotgun (WGS) entry which is preliminary data.</text>
</comment>
<keyword evidence="3" id="KW-1185">Reference proteome</keyword>
<name>A0ABD2A7X8_VESSQ</name>
<dbReference type="EMBL" id="JAUDFV010000155">
    <property type="protein sequence ID" value="KAL2715835.1"/>
    <property type="molecule type" value="Genomic_DNA"/>
</dbReference>
<dbReference type="AlphaFoldDB" id="A0ABD2A7X8"/>